<dbReference type="PANTHER" id="PTHR21426:SF15">
    <property type="entry name" value="EXOCYST COMPLEX COMPONENT EXO84A"/>
    <property type="match status" value="1"/>
</dbReference>
<dbReference type="EMBL" id="JBEAFC010000007">
    <property type="protein sequence ID" value="KAL1550951.1"/>
    <property type="molecule type" value="Genomic_DNA"/>
</dbReference>
<dbReference type="AlphaFoldDB" id="A0ABD1H3E8"/>
<reference evidence="2 3" key="1">
    <citation type="submission" date="2024-06" db="EMBL/GenBank/DDBJ databases">
        <title>A chromosome level genome sequence of Diviner's sage (Salvia divinorum).</title>
        <authorList>
            <person name="Ford S.A."/>
            <person name="Ro D.-K."/>
            <person name="Ness R.W."/>
            <person name="Phillips M.A."/>
        </authorList>
    </citation>
    <scope>NUCLEOTIDE SEQUENCE [LARGE SCALE GENOMIC DNA]</scope>
    <source>
        <strain evidence="2">SAF-2024a</strain>
        <tissue evidence="2">Leaf</tissue>
    </source>
</reference>
<dbReference type="InterPro" id="IPR033961">
    <property type="entry name" value="Exo84"/>
</dbReference>
<organism evidence="2 3">
    <name type="scientific">Salvia divinorum</name>
    <name type="common">Maria pastora</name>
    <name type="synonym">Diviner's sage</name>
    <dbReference type="NCBI Taxonomy" id="28513"/>
    <lineage>
        <taxon>Eukaryota</taxon>
        <taxon>Viridiplantae</taxon>
        <taxon>Streptophyta</taxon>
        <taxon>Embryophyta</taxon>
        <taxon>Tracheophyta</taxon>
        <taxon>Spermatophyta</taxon>
        <taxon>Magnoliopsida</taxon>
        <taxon>eudicotyledons</taxon>
        <taxon>Gunneridae</taxon>
        <taxon>Pentapetalae</taxon>
        <taxon>asterids</taxon>
        <taxon>lamiids</taxon>
        <taxon>Lamiales</taxon>
        <taxon>Lamiaceae</taxon>
        <taxon>Nepetoideae</taxon>
        <taxon>Mentheae</taxon>
        <taxon>Salviinae</taxon>
        <taxon>Salvia</taxon>
        <taxon>Salvia subgen. Calosphace</taxon>
    </lineage>
</organism>
<protein>
    <submittedName>
        <fullName evidence="2">Exocyst complex component exo84a</fullName>
    </submittedName>
</protein>
<gene>
    <name evidence="2" type="primary">EXO84A</name>
    <name evidence="2" type="ORF">AAHA92_18850</name>
</gene>
<comment type="caution">
    <text evidence="2">The sequence shown here is derived from an EMBL/GenBank/DDBJ whole genome shotgun (WGS) entry which is preliminary data.</text>
</comment>
<evidence type="ECO:0000313" key="2">
    <source>
        <dbReference type="EMBL" id="KAL1550951.1"/>
    </source>
</evidence>
<sequence>MRKSVYANYASFIRTSREISDLEGELVSLKNLLSSRANIIHGIADGARIESLPDRTDHAREAADFRIRRHRASKI</sequence>
<evidence type="ECO:0000256" key="1">
    <source>
        <dbReference type="ARBA" id="ARBA00022448"/>
    </source>
</evidence>
<accession>A0ABD1H3E8</accession>
<keyword evidence="3" id="KW-1185">Reference proteome</keyword>
<keyword evidence="1" id="KW-0813">Transport</keyword>
<dbReference type="Proteomes" id="UP001567538">
    <property type="component" value="Unassembled WGS sequence"/>
</dbReference>
<proteinExistence type="predicted"/>
<dbReference type="PANTHER" id="PTHR21426">
    <property type="entry name" value="EXOCYST COMPLEX COMPONENT 8"/>
    <property type="match status" value="1"/>
</dbReference>
<evidence type="ECO:0000313" key="3">
    <source>
        <dbReference type="Proteomes" id="UP001567538"/>
    </source>
</evidence>
<name>A0ABD1H3E8_SALDI</name>
<dbReference type="Pfam" id="PF08700">
    <property type="entry name" value="VPS51_Exo84_N"/>
    <property type="match status" value="1"/>
</dbReference>